<dbReference type="InterPro" id="IPR003439">
    <property type="entry name" value="ABC_transporter-like_ATP-bd"/>
</dbReference>
<proteinExistence type="predicted"/>
<dbReference type="PANTHER" id="PTHR43023:SF3">
    <property type="entry name" value="PROTEIN TRIGALACTOSYLDIACYLGLYCEROL 3, CHLOROPLASTIC"/>
    <property type="match status" value="1"/>
</dbReference>
<organism evidence="6 7">
    <name type="scientific">Vulcaniibacterium thermophilum</name>
    <dbReference type="NCBI Taxonomy" id="1169913"/>
    <lineage>
        <taxon>Bacteria</taxon>
        <taxon>Pseudomonadati</taxon>
        <taxon>Pseudomonadota</taxon>
        <taxon>Gammaproteobacteria</taxon>
        <taxon>Lysobacterales</taxon>
        <taxon>Lysobacteraceae</taxon>
        <taxon>Vulcaniibacterium</taxon>
    </lineage>
</organism>
<evidence type="ECO:0000256" key="3">
    <source>
        <dbReference type="ARBA" id="ARBA00022840"/>
    </source>
</evidence>
<accession>A0A918ZAN2</accession>
<evidence type="ECO:0000259" key="5">
    <source>
        <dbReference type="PROSITE" id="PS50893"/>
    </source>
</evidence>
<reference evidence="6" key="1">
    <citation type="journal article" date="2014" name="Int. J. Syst. Evol. Microbiol.">
        <title>Complete genome sequence of Corynebacterium casei LMG S-19264T (=DSM 44701T), isolated from a smear-ripened cheese.</title>
        <authorList>
            <consortium name="US DOE Joint Genome Institute (JGI-PGF)"/>
            <person name="Walter F."/>
            <person name="Albersmeier A."/>
            <person name="Kalinowski J."/>
            <person name="Ruckert C."/>
        </authorList>
    </citation>
    <scope>NUCLEOTIDE SEQUENCE</scope>
    <source>
        <strain evidence="6">KCTC 32020</strain>
    </source>
</reference>
<dbReference type="AlphaFoldDB" id="A0A918ZAN2"/>
<dbReference type="SMART" id="SM00382">
    <property type="entry name" value="AAA"/>
    <property type="match status" value="1"/>
</dbReference>
<keyword evidence="1" id="KW-0813">Transport</keyword>
<dbReference type="InterPro" id="IPR017871">
    <property type="entry name" value="ABC_transporter-like_CS"/>
</dbReference>
<dbReference type="EMBL" id="BNCF01000021">
    <property type="protein sequence ID" value="GHE43798.1"/>
    <property type="molecule type" value="Genomic_DNA"/>
</dbReference>
<dbReference type="PANTHER" id="PTHR43023">
    <property type="entry name" value="PROTEIN TRIGALACTOSYLDIACYLGLYCEROL 3, CHLOROPLASTIC"/>
    <property type="match status" value="1"/>
</dbReference>
<dbReference type="CDD" id="cd03261">
    <property type="entry name" value="ABC_Org_Solvent_Resistant"/>
    <property type="match status" value="1"/>
</dbReference>
<evidence type="ECO:0000256" key="4">
    <source>
        <dbReference type="SAM" id="MobiDB-lite"/>
    </source>
</evidence>
<evidence type="ECO:0000313" key="6">
    <source>
        <dbReference type="EMBL" id="GHE43798.1"/>
    </source>
</evidence>
<comment type="caution">
    <text evidence="6">The sequence shown here is derived from an EMBL/GenBank/DDBJ whole genome shotgun (WGS) entry which is preliminary data.</text>
</comment>
<evidence type="ECO:0000313" key="7">
    <source>
        <dbReference type="Proteomes" id="UP000636453"/>
    </source>
</evidence>
<dbReference type="InterPro" id="IPR003593">
    <property type="entry name" value="AAA+_ATPase"/>
</dbReference>
<gene>
    <name evidence="6" type="primary">yrbF</name>
    <name evidence="6" type="ORF">GCM10007167_26880</name>
</gene>
<keyword evidence="2" id="KW-0547">Nucleotide-binding</keyword>
<sequence>MNGKSSQNQRTGAAAAGGADGAARADPALPNPESALPDPAPVIRVRGLVNRFGEQVVHEGLDLEVRRGEILGVVGGSGTGKSVLMRSIIGLRDPDEGEIELLGEDGRSRDPEIRRSIERRIGVLFQDGALFSSLTVGENVQVPLKEHHPELPDSLRYELALLKVKLAGLPADAIDKLPSQLSGGMRKRAGLARALALDPPLLFLDEPTAGLDPIGAAAFDRLIRALQQALGLTVFLITHDLDTLYAICDRVAVLADRKVIACAPLPEIEQVEHPWLQDYFHGPRARAARATREAS</sequence>
<dbReference type="GO" id="GO:0016887">
    <property type="term" value="F:ATP hydrolysis activity"/>
    <property type="evidence" value="ECO:0007669"/>
    <property type="project" value="InterPro"/>
</dbReference>
<protein>
    <submittedName>
        <fullName evidence="6">ABC transporter ATP-binding protein</fullName>
    </submittedName>
</protein>
<dbReference type="PROSITE" id="PS50893">
    <property type="entry name" value="ABC_TRANSPORTER_2"/>
    <property type="match status" value="1"/>
</dbReference>
<name>A0A918ZAN2_9GAMM</name>
<feature type="compositionally biased region" description="Polar residues" evidence="4">
    <location>
        <begin position="1"/>
        <end position="11"/>
    </location>
</feature>
<dbReference type="PROSITE" id="PS00211">
    <property type="entry name" value="ABC_TRANSPORTER_1"/>
    <property type="match status" value="1"/>
</dbReference>
<dbReference type="Pfam" id="PF00005">
    <property type="entry name" value="ABC_tran"/>
    <property type="match status" value="1"/>
</dbReference>
<dbReference type="SUPFAM" id="SSF52540">
    <property type="entry name" value="P-loop containing nucleoside triphosphate hydrolases"/>
    <property type="match status" value="1"/>
</dbReference>
<evidence type="ECO:0000256" key="1">
    <source>
        <dbReference type="ARBA" id="ARBA00022448"/>
    </source>
</evidence>
<keyword evidence="3 6" id="KW-0067">ATP-binding</keyword>
<feature type="domain" description="ABC transporter" evidence="5">
    <location>
        <begin position="43"/>
        <end position="281"/>
    </location>
</feature>
<dbReference type="GO" id="GO:0005524">
    <property type="term" value="F:ATP binding"/>
    <property type="evidence" value="ECO:0007669"/>
    <property type="project" value="UniProtKB-KW"/>
</dbReference>
<evidence type="ECO:0000256" key="2">
    <source>
        <dbReference type="ARBA" id="ARBA00022741"/>
    </source>
</evidence>
<feature type="region of interest" description="Disordered" evidence="4">
    <location>
        <begin position="1"/>
        <end position="39"/>
    </location>
</feature>
<keyword evidence="7" id="KW-1185">Reference proteome</keyword>
<dbReference type="Gene3D" id="3.40.50.300">
    <property type="entry name" value="P-loop containing nucleotide triphosphate hydrolases"/>
    <property type="match status" value="1"/>
</dbReference>
<reference evidence="6" key="2">
    <citation type="submission" date="2020-09" db="EMBL/GenBank/DDBJ databases">
        <authorList>
            <person name="Sun Q."/>
            <person name="Kim S."/>
        </authorList>
    </citation>
    <scope>NUCLEOTIDE SEQUENCE</scope>
    <source>
        <strain evidence="6">KCTC 32020</strain>
    </source>
</reference>
<dbReference type="InterPro" id="IPR027417">
    <property type="entry name" value="P-loop_NTPase"/>
</dbReference>
<feature type="compositionally biased region" description="Low complexity" evidence="4">
    <location>
        <begin position="12"/>
        <end position="28"/>
    </location>
</feature>
<dbReference type="Proteomes" id="UP000636453">
    <property type="component" value="Unassembled WGS sequence"/>
</dbReference>